<feature type="region of interest" description="Disordered" evidence="1">
    <location>
        <begin position="142"/>
        <end position="179"/>
    </location>
</feature>
<evidence type="ECO:0000313" key="2">
    <source>
        <dbReference type="EMBL" id="QES58168.1"/>
    </source>
</evidence>
<dbReference type="EMBL" id="CP029189">
    <property type="protein sequence ID" value="QES58168.1"/>
    <property type="molecule type" value="Genomic_DNA"/>
</dbReference>
<evidence type="ECO:0000313" key="3">
    <source>
        <dbReference type="Proteomes" id="UP000324101"/>
    </source>
</evidence>
<reference evidence="2 3" key="1">
    <citation type="submission" date="2018-05" db="EMBL/GenBank/DDBJ databases">
        <title>Streptomyces venezuelae.</title>
        <authorList>
            <person name="Kim W."/>
            <person name="Lee N."/>
            <person name="Cho B.-K."/>
        </authorList>
    </citation>
    <scope>NUCLEOTIDE SEQUENCE [LARGE SCALE GENOMIC DNA]</scope>
    <source>
        <strain evidence="2 3">ATCC 21018</strain>
    </source>
</reference>
<gene>
    <name evidence="2" type="ORF">DEJ51_31830</name>
</gene>
<organism evidence="2 3">
    <name type="scientific">Streptomyces venezuelae</name>
    <dbReference type="NCBI Taxonomy" id="54571"/>
    <lineage>
        <taxon>Bacteria</taxon>
        <taxon>Bacillati</taxon>
        <taxon>Actinomycetota</taxon>
        <taxon>Actinomycetes</taxon>
        <taxon>Kitasatosporales</taxon>
        <taxon>Streptomycetaceae</taxon>
        <taxon>Streptomyces</taxon>
    </lineage>
</organism>
<dbReference type="OrthoDB" id="336698at2"/>
<dbReference type="RefSeq" id="WP_150261079.1">
    <property type="nucleotide sequence ID" value="NZ_CP029189.1"/>
</dbReference>
<sequence>MIEQIWLHPPLAFARLGPSPVPCDNYRWGRSDLSPGGTGKTVVEPLPSLDVAADGTLTEREPEGDRVRFKDADGFRPICPFFEVHGTWTAGGERHTGALTTDALAAAGMALTDVRWAVEVANLKAHHCTLSTGDRIEARAELAGDDHQRRPLEGRSPQGADRPLVPPGRHVPLGSVQVPRPDGGFPGLRLRFTPATGAVYGPTDLRERSERFVLPAGNLFLSPDARWSEFTGEDDPRTVPGGLFAGSREEDGETSLGLVDDVCDGLVTVTLPGGLSARARIVVTPPDFAPDRRPFTSLADGLADRVKRGEVRDPGYVAEHPQLTALEIRDLFERVLEAMDAVNVDAQNERATLENESTAEDLGLPTGPARARTFGPPEPLLGVILALTERGRRRHRRFVALEALEDMFREQPGLIERAIREPGSEDVWYDRRMPVAVRGSDAFPMHLTRRQYDLLVAWAGSLRDRVEEGT</sequence>
<proteinExistence type="predicted"/>
<dbReference type="AlphaFoldDB" id="A0A5P2DVL2"/>
<dbReference type="Proteomes" id="UP000324101">
    <property type="component" value="Chromosome"/>
</dbReference>
<name>A0A5P2DVL2_STRVZ</name>
<evidence type="ECO:0000256" key="1">
    <source>
        <dbReference type="SAM" id="MobiDB-lite"/>
    </source>
</evidence>
<feature type="compositionally biased region" description="Basic and acidic residues" evidence="1">
    <location>
        <begin position="142"/>
        <end position="153"/>
    </location>
</feature>
<accession>A0A5P2DVL2</accession>
<protein>
    <submittedName>
        <fullName evidence="2">Uncharacterized protein</fullName>
    </submittedName>
</protein>